<protein>
    <submittedName>
        <fullName evidence="1">Uncharacterized protein</fullName>
    </submittedName>
</protein>
<organism evidence="1">
    <name type="scientific">Eutreptiella gymnastica</name>
    <dbReference type="NCBI Taxonomy" id="73025"/>
    <lineage>
        <taxon>Eukaryota</taxon>
        <taxon>Discoba</taxon>
        <taxon>Euglenozoa</taxon>
        <taxon>Euglenida</taxon>
        <taxon>Spirocuta</taxon>
        <taxon>Euglenophyceae</taxon>
        <taxon>Eutreptiales</taxon>
        <taxon>Eutreptiaceae</taxon>
        <taxon>Eutreptiella</taxon>
    </lineage>
</organism>
<proteinExistence type="predicted"/>
<name>A0A7S1HSS0_9EUGL</name>
<dbReference type="EMBL" id="HBGA01003353">
    <property type="protein sequence ID" value="CAD8990105.1"/>
    <property type="molecule type" value="Transcribed_RNA"/>
</dbReference>
<reference evidence="1" key="1">
    <citation type="submission" date="2021-01" db="EMBL/GenBank/DDBJ databases">
        <authorList>
            <person name="Corre E."/>
            <person name="Pelletier E."/>
            <person name="Niang G."/>
            <person name="Scheremetjew M."/>
            <person name="Finn R."/>
            <person name="Kale V."/>
            <person name="Holt S."/>
            <person name="Cochrane G."/>
            <person name="Meng A."/>
            <person name="Brown T."/>
            <person name="Cohen L."/>
        </authorList>
    </citation>
    <scope>NUCLEOTIDE SEQUENCE</scope>
    <source>
        <strain evidence="1">NIES-381</strain>
    </source>
</reference>
<evidence type="ECO:0000313" key="1">
    <source>
        <dbReference type="EMBL" id="CAD8990105.1"/>
    </source>
</evidence>
<accession>A0A7S1HSS0</accession>
<sequence length="112" mass="12305">MVLAGSEPMMSVTICDQASGSPLSRIPFLAAQKLHFLCETWIRLACGKVWLALSLDWSRAIWAIVSAPLLNQMKQGGQGVFATPKPYCAQKFQGIAVPPKVGEMVDKLWVSW</sequence>
<gene>
    <name evidence="1" type="ORF">EGYM00392_LOCUS1147</name>
</gene>
<dbReference type="AlphaFoldDB" id="A0A7S1HSS0"/>